<proteinExistence type="predicted"/>
<evidence type="ECO:0000313" key="2">
    <source>
        <dbReference type="Proteomes" id="UP000270025"/>
    </source>
</evidence>
<name>A0A3S4LAA3_9STRE</name>
<dbReference type="AlphaFoldDB" id="A0A3S4LAA3"/>
<keyword evidence="2" id="KW-1185">Reference proteome</keyword>
<evidence type="ECO:0000313" key="1">
    <source>
        <dbReference type="EMBL" id="VED67120.1"/>
    </source>
</evidence>
<dbReference type="Proteomes" id="UP000270025">
    <property type="component" value="Chromosome"/>
</dbReference>
<organism evidence="1 2">
    <name type="scientific">Streptococcus viridans</name>
    <dbReference type="NCBI Taxonomy" id="78535"/>
    <lineage>
        <taxon>Bacteria</taxon>
        <taxon>Bacillati</taxon>
        <taxon>Bacillota</taxon>
        <taxon>Bacilli</taxon>
        <taxon>Lactobacillales</taxon>
        <taxon>Streptococcaceae</taxon>
        <taxon>Streptococcus</taxon>
    </lineage>
</organism>
<reference evidence="1 2" key="1">
    <citation type="submission" date="2018-12" db="EMBL/GenBank/DDBJ databases">
        <authorList>
            <consortium name="Pathogen Informatics"/>
        </authorList>
    </citation>
    <scope>NUCLEOTIDE SEQUENCE [LARGE SCALE GENOMIC DNA]</scope>
    <source>
        <strain evidence="1 2">NCTC3166</strain>
    </source>
</reference>
<accession>A0A3S4LAA3</accession>
<gene>
    <name evidence="1" type="ORF">NCTC3166_00936</name>
</gene>
<dbReference type="EMBL" id="LR134266">
    <property type="protein sequence ID" value="VED67120.1"/>
    <property type="molecule type" value="Genomic_DNA"/>
</dbReference>
<dbReference type="RefSeq" id="WP_126404154.1">
    <property type="nucleotide sequence ID" value="NZ_LR134266.1"/>
</dbReference>
<sequence length="120" mass="13945">MIFVKKIEWIDIDTKEAEVTLSDNQYELVCFSDEFFGKIGGKFDDMLYAIVDGDVYKSEDKLFLVKHLNSFEYFIIAKIIDKTRNIAQVGEFLINIGGGIPNDLENGEFVEFRVRRIDIY</sequence>
<dbReference type="KEGG" id="svf:NCTC3166_00936"/>
<protein>
    <submittedName>
        <fullName evidence="1">Uncharacterized protein</fullName>
    </submittedName>
</protein>